<evidence type="ECO:0000256" key="2">
    <source>
        <dbReference type="ARBA" id="ARBA00011716"/>
    </source>
</evidence>
<evidence type="ECO:0000313" key="9">
    <source>
        <dbReference type="Proteomes" id="UP000013307"/>
    </source>
</evidence>
<evidence type="ECO:0000313" key="8">
    <source>
        <dbReference type="EMBL" id="AGK60104.1"/>
    </source>
</evidence>
<dbReference type="STRING" id="387631.Asulf_00068"/>
<evidence type="ECO:0000256" key="6">
    <source>
        <dbReference type="NCBIfam" id="TIGR00293"/>
    </source>
</evidence>
<comment type="subunit">
    <text evidence="2 5">Heterohexamer of two alpha and four beta subunits.</text>
</comment>
<keyword evidence="5" id="KW-0963">Cytoplasm</keyword>
<dbReference type="InterPro" id="IPR004127">
    <property type="entry name" value="Prefoldin_subunit_alpha"/>
</dbReference>
<keyword evidence="7" id="KW-0175">Coiled coil</keyword>
<comment type="similarity">
    <text evidence="5">Belongs to the prefoldin alpha subunit family.</text>
</comment>
<protein>
    <recommendedName>
        <fullName evidence="5 6">Prefoldin subunit alpha</fullName>
    </recommendedName>
    <alternativeName>
        <fullName evidence="5">GimC subunit alpha</fullName>
    </alternativeName>
</protein>
<dbReference type="EMBL" id="CP005290">
    <property type="protein sequence ID" value="AGK60104.1"/>
    <property type="molecule type" value="Genomic_DNA"/>
</dbReference>
<dbReference type="RefSeq" id="WP_015589703.1">
    <property type="nucleotide sequence ID" value="NC_021169.1"/>
</dbReference>
<dbReference type="AlphaFoldDB" id="N0B900"/>
<reference evidence="8 9" key="1">
    <citation type="journal article" date="2013" name="Genome Announc.">
        <title>Complete Genome Sequence of the Thermophilic and Facultatively Chemolithoautotrophic Sulfate Reducer Archaeoglobus sulfaticallidus Strain PM70-1T.</title>
        <authorList>
            <person name="Stokke R."/>
            <person name="Hocking W.P."/>
            <person name="Steinsbu B.O."/>
            <person name="Steen I.H."/>
        </authorList>
    </citation>
    <scope>NUCLEOTIDE SEQUENCE [LARGE SCALE GENOMIC DNA]</scope>
    <source>
        <strain evidence="8">PM70-1</strain>
    </source>
</reference>
<dbReference type="CDD" id="cd23160">
    <property type="entry name" value="Prefoldin_alpha_GimC"/>
    <property type="match status" value="1"/>
</dbReference>
<dbReference type="NCBIfam" id="TIGR00293">
    <property type="entry name" value="prefoldin subunit alpha"/>
    <property type="match status" value="1"/>
</dbReference>
<organism evidence="8 9">
    <name type="scientific">Archaeoglobus sulfaticallidus PM70-1</name>
    <dbReference type="NCBI Taxonomy" id="387631"/>
    <lineage>
        <taxon>Archaea</taxon>
        <taxon>Methanobacteriati</taxon>
        <taxon>Methanobacteriota</taxon>
        <taxon>Archaeoglobi</taxon>
        <taxon>Archaeoglobales</taxon>
        <taxon>Archaeoglobaceae</taxon>
        <taxon>Archaeoglobus</taxon>
    </lineage>
</organism>
<dbReference type="Proteomes" id="UP000013307">
    <property type="component" value="Chromosome"/>
</dbReference>
<dbReference type="Pfam" id="PF02996">
    <property type="entry name" value="Prefoldin"/>
    <property type="match status" value="1"/>
</dbReference>
<dbReference type="GO" id="GO:0005737">
    <property type="term" value="C:cytoplasm"/>
    <property type="evidence" value="ECO:0007669"/>
    <property type="project" value="UniProtKB-SubCell"/>
</dbReference>
<evidence type="ECO:0000256" key="7">
    <source>
        <dbReference type="SAM" id="Coils"/>
    </source>
</evidence>
<dbReference type="InterPro" id="IPR009053">
    <property type="entry name" value="Prefoldin"/>
</dbReference>
<dbReference type="SUPFAM" id="SSF46579">
    <property type="entry name" value="Prefoldin"/>
    <property type="match status" value="1"/>
</dbReference>
<dbReference type="InterPro" id="IPR011599">
    <property type="entry name" value="PFD_alpha_archaea"/>
</dbReference>
<evidence type="ECO:0000256" key="3">
    <source>
        <dbReference type="ARBA" id="ARBA00023186"/>
    </source>
</evidence>
<evidence type="ECO:0000256" key="4">
    <source>
        <dbReference type="ARBA" id="ARBA00025077"/>
    </source>
</evidence>
<keyword evidence="9" id="KW-1185">Reference proteome</keyword>
<dbReference type="GO" id="GO:0006457">
    <property type="term" value="P:protein folding"/>
    <property type="evidence" value="ECO:0007669"/>
    <property type="project" value="UniProtKB-UniRule"/>
</dbReference>
<keyword evidence="3 5" id="KW-0143">Chaperone</keyword>
<feature type="coiled-coil region" evidence="7">
    <location>
        <begin position="5"/>
        <end position="32"/>
    </location>
</feature>
<dbReference type="eggNOG" id="arCOG01341">
    <property type="taxonomic scope" value="Archaea"/>
</dbReference>
<gene>
    <name evidence="5" type="primary">pfdA</name>
    <name evidence="8" type="ORF">Asulf_00068</name>
</gene>
<dbReference type="HAMAP" id="MF_00308">
    <property type="entry name" value="PfdA"/>
    <property type="match status" value="1"/>
</dbReference>
<comment type="similarity">
    <text evidence="1">Belongs to the prefoldin subunit alpha family.</text>
</comment>
<evidence type="ECO:0000256" key="1">
    <source>
        <dbReference type="ARBA" id="ARBA00010048"/>
    </source>
</evidence>
<dbReference type="GeneID" id="15391714"/>
<name>N0B900_9EURY</name>
<proteinExistence type="inferred from homology"/>
<evidence type="ECO:0000256" key="5">
    <source>
        <dbReference type="HAMAP-Rule" id="MF_00308"/>
    </source>
</evidence>
<dbReference type="GO" id="GO:0016272">
    <property type="term" value="C:prefoldin complex"/>
    <property type="evidence" value="ECO:0007669"/>
    <property type="project" value="UniProtKB-UniRule"/>
</dbReference>
<comment type="function">
    <text evidence="4 5">Molecular chaperone capable of stabilizing a range of proteins. Seems to fulfill an ATP-independent, HSP70-like function in archaeal de novo protein folding.</text>
</comment>
<dbReference type="KEGG" id="ast:Asulf_00068"/>
<accession>N0B900</accession>
<sequence length="144" mass="16500">MDKDEERIAQEAQQKLALLQQLQSEAEEIQRKIFEVDVVQAEIDRTIETLEYFEKVEDDVDALINLGSGVFAYVDIKNSKKMLVDVGAGAVIEREVSEVLDILKKRKESIQKGKDRYIQLLEGVYSQARQLQKEIAELSSQLKE</sequence>
<comment type="subcellular location">
    <subcellularLocation>
        <location evidence="5">Cytoplasm</location>
    </subcellularLocation>
</comment>
<dbReference type="GO" id="GO:0051082">
    <property type="term" value="F:unfolded protein binding"/>
    <property type="evidence" value="ECO:0007669"/>
    <property type="project" value="UniProtKB-UniRule"/>
</dbReference>
<dbReference type="HOGENOM" id="CLU_091867_1_4_2"/>
<dbReference type="Gene3D" id="1.10.287.370">
    <property type="match status" value="1"/>
</dbReference>